<dbReference type="SUPFAM" id="SSF55874">
    <property type="entry name" value="ATPase domain of HSP90 chaperone/DNA topoisomerase II/histidine kinase"/>
    <property type="match status" value="1"/>
</dbReference>
<evidence type="ECO:0000259" key="17">
    <source>
        <dbReference type="PROSITE" id="PS50885"/>
    </source>
</evidence>
<evidence type="ECO:0000256" key="3">
    <source>
        <dbReference type="ARBA" id="ARBA00012438"/>
    </source>
</evidence>
<dbReference type="InterPro" id="IPR036890">
    <property type="entry name" value="HATPase_C_sf"/>
</dbReference>
<evidence type="ECO:0000256" key="2">
    <source>
        <dbReference type="ARBA" id="ARBA00004429"/>
    </source>
</evidence>
<dbReference type="Pfam" id="PF00512">
    <property type="entry name" value="HisKA"/>
    <property type="match status" value="1"/>
</dbReference>
<dbReference type="Gene3D" id="3.30.565.10">
    <property type="entry name" value="Histidine kinase-like ATPase, C-terminal domain"/>
    <property type="match status" value="1"/>
</dbReference>
<evidence type="ECO:0000259" key="16">
    <source>
        <dbReference type="PROSITE" id="PS50109"/>
    </source>
</evidence>
<evidence type="ECO:0000256" key="6">
    <source>
        <dbReference type="ARBA" id="ARBA00022553"/>
    </source>
</evidence>
<dbReference type="SMART" id="SM00304">
    <property type="entry name" value="HAMP"/>
    <property type="match status" value="1"/>
</dbReference>
<dbReference type="PANTHER" id="PTHR44936:SF5">
    <property type="entry name" value="SENSOR HISTIDINE KINASE ENVZ"/>
    <property type="match status" value="1"/>
</dbReference>
<evidence type="ECO:0000256" key="14">
    <source>
        <dbReference type="ARBA" id="ARBA00023136"/>
    </source>
</evidence>
<evidence type="ECO:0000256" key="4">
    <source>
        <dbReference type="ARBA" id="ARBA00022475"/>
    </source>
</evidence>
<evidence type="ECO:0000256" key="8">
    <source>
        <dbReference type="ARBA" id="ARBA00022692"/>
    </source>
</evidence>
<evidence type="ECO:0000256" key="9">
    <source>
        <dbReference type="ARBA" id="ARBA00022741"/>
    </source>
</evidence>
<dbReference type="CDD" id="cd00082">
    <property type="entry name" value="HisKA"/>
    <property type="match status" value="1"/>
</dbReference>
<reference evidence="18 19" key="1">
    <citation type="submission" date="2018-11" db="EMBL/GenBank/DDBJ databases">
        <title>Genomic Encyclopedia of Type Strains, Phase IV (KMG-IV): sequencing the most valuable type-strain genomes for metagenomic binning, comparative biology and taxonomic classification.</title>
        <authorList>
            <person name="Goeker M."/>
        </authorList>
    </citation>
    <scope>NUCLEOTIDE SEQUENCE [LARGE SCALE GENOMIC DNA]</scope>
    <source>
        <strain evidence="18 19">DSM 5900</strain>
    </source>
</reference>
<feature type="domain" description="Histidine kinase" evidence="16">
    <location>
        <begin position="245"/>
        <end position="441"/>
    </location>
</feature>
<organism evidence="18 19">
    <name type="scientific">Stella humosa</name>
    <dbReference type="NCBI Taxonomy" id="94"/>
    <lineage>
        <taxon>Bacteria</taxon>
        <taxon>Pseudomonadati</taxon>
        <taxon>Pseudomonadota</taxon>
        <taxon>Alphaproteobacteria</taxon>
        <taxon>Rhodospirillales</taxon>
        <taxon>Stellaceae</taxon>
        <taxon>Stella</taxon>
    </lineage>
</organism>
<proteinExistence type="predicted"/>
<dbReference type="PANTHER" id="PTHR44936">
    <property type="entry name" value="SENSOR PROTEIN CREC"/>
    <property type="match status" value="1"/>
</dbReference>
<feature type="domain" description="HAMP" evidence="17">
    <location>
        <begin position="185"/>
        <end position="237"/>
    </location>
</feature>
<dbReference type="InterPro" id="IPR004358">
    <property type="entry name" value="Sig_transdc_His_kin-like_C"/>
</dbReference>
<dbReference type="InterPro" id="IPR003660">
    <property type="entry name" value="HAMP_dom"/>
</dbReference>
<keyword evidence="11" id="KW-0067">ATP-binding</keyword>
<dbReference type="EMBL" id="RJKX01000015">
    <property type="protein sequence ID" value="ROP84085.1"/>
    <property type="molecule type" value="Genomic_DNA"/>
</dbReference>
<evidence type="ECO:0000256" key="7">
    <source>
        <dbReference type="ARBA" id="ARBA00022679"/>
    </source>
</evidence>
<evidence type="ECO:0000256" key="10">
    <source>
        <dbReference type="ARBA" id="ARBA00022777"/>
    </source>
</evidence>
<keyword evidence="12 15" id="KW-1133">Transmembrane helix</keyword>
<evidence type="ECO:0000313" key="18">
    <source>
        <dbReference type="EMBL" id="ROP84085.1"/>
    </source>
</evidence>
<keyword evidence="19" id="KW-1185">Reference proteome</keyword>
<dbReference type="InterPro" id="IPR003594">
    <property type="entry name" value="HATPase_dom"/>
</dbReference>
<dbReference type="RefSeq" id="WP_123691731.1">
    <property type="nucleotide sequence ID" value="NZ_AP019700.1"/>
</dbReference>
<keyword evidence="5" id="KW-0997">Cell inner membrane</keyword>
<evidence type="ECO:0000256" key="5">
    <source>
        <dbReference type="ARBA" id="ARBA00022519"/>
    </source>
</evidence>
<dbReference type="PRINTS" id="PR00344">
    <property type="entry name" value="BCTRLSENSOR"/>
</dbReference>
<keyword evidence="7" id="KW-0808">Transferase</keyword>
<keyword evidence="9" id="KW-0547">Nucleotide-binding</keyword>
<dbReference type="GO" id="GO:0005886">
    <property type="term" value="C:plasma membrane"/>
    <property type="evidence" value="ECO:0007669"/>
    <property type="project" value="UniProtKB-SubCell"/>
</dbReference>
<dbReference type="EC" id="2.7.13.3" evidence="3"/>
<evidence type="ECO:0000256" key="1">
    <source>
        <dbReference type="ARBA" id="ARBA00000085"/>
    </source>
</evidence>
<dbReference type="Pfam" id="PF00672">
    <property type="entry name" value="HAMP"/>
    <property type="match status" value="1"/>
</dbReference>
<keyword evidence="10 18" id="KW-0418">Kinase</keyword>
<dbReference type="GO" id="GO:0000155">
    <property type="term" value="F:phosphorelay sensor kinase activity"/>
    <property type="evidence" value="ECO:0007669"/>
    <property type="project" value="InterPro"/>
</dbReference>
<dbReference type="PROSITE" id="PS50109">
    <property type="entry name" value="HIS_KIN"/>
    <property type="match status" value="1"/>
</dbReference>
<dbReference type="Gene3D" id="1.10.287.130">
    <property type="match status" value="1"/>
</dbReference>
<dbReference type="InterPro" id="IPR036097">
    <property type="entry name" value="HisK_dim/P_sf"/>
</dbReference>
<dbReference type="AlphaFoldDB" id="A0A3N1L3V5"/>
<comment type="subcellular location">
    <subcellularLocation>
        <location evidence="2">Cell inner membrane</location>
        <topology evidence="2">Multi-pass membrane protein</topology>
    </subcellularLocation>
</comment>
<feature type="transmembrane region" description="Helical" evidence="15">
    <location>
        <begin position="21"/>
        <end position="40"/>
    </location>
</feature>
<protein>
    <recommendedName>
        <fullName evidence="3">histidine kinase</fullName>
        <ecNumber evidence="3">2.7.13.3</ecNumber>
    </recommendedName>
</protein>
<keyword evidence="13" id="KW-0902">Two-component regulatory system</keyword>
<gene>
    <name evidence="18" type="ORF">EDC65_3432</name>
</gene>
<dbReference type="GO" id="GO:0005524">
    <property type="term" value="F:ATP binding"/>
    <property type="evidence" value="ECO:0007669"/>
    <property type="project" value="UniProtKB-KW"/>
</dbReference>
<keyword evidence="8 15" id="KW-0812">Transmembrane</keyword>
<evidence type="ECO:0000256" key="12">
    <source>
        <dbReference type="ARBA" id="ARBA00022989"/>
    </source>
</evidence>
<name>A0A3N1L3V5_9PROT</name>
<dbReference type="PROSITE" id="PS50885">
    <property type="entry name" value="HAMP"/>
    <property type="match status" value="1"/>
</dbReference>
<dbReference type="InterPro" id="IPR050980">
    <property type="entry name" value="2C_sensor_his_kinase"/>
</dbReference>
<dbReference type="SMART" id="SM00388">
    <property type="entry name" value="HisKA"/>
    <property type="match status" value="1"/>
</dbReference>
<dbReference type="Proteomes" id="UP000278222">
    <property type="component" value="Unassembled WGS sequence"/>
</dbReference>
<dbReference type="SMART" id="SM00387">
    <property type="entry name" value="HATPase_c"/>
    <property type="match status" value="1"/>
</dbReference>
<keyword evidence="6" id="KW-0597">Phosphoprotein</keyword>
<accession>A0A3N1L3V5</accession>
<comment type="caution">
    <text evidence="18">The sequence shown here is derived from an EMBL/GenBank/DDBJ whole genome shotgun (WGS) entry which is preliminary data.</text>
</comment>
<keyword evidence="14 15" id="KW-0472">Membrane</keyword>
<comment type="catalytic activity">
    <reaction evidence="1">
        <text>ATP + protein L-histidine = ADP + protein N-phospho-L-histidine.</text>
        <dbReference type="EC" id="2.7.13.3"/>
    </reaction>
</comment>
<feature type="transmembrane region" description="Helical" evidence="15">
    <location>
        <begin position="160"/>
        <end position="183"/>
    </location>
</feature>
<evidence type="ECO:0000256" key="11">
    <source>
        <dbReference type="ARBA" id="ARBA00022840"/>
    </source>
</evidence>
<dbReference type="InterPro" id="IPR003661">
    <property type="entry name" value="HisK_dim/P_dom"/>
</dbReference>
<evidence type="ECO:0000256" key="13">
    <source>
        <dbReference type="ARBA" id="ARBA00023012"/>
    </source>
</evidence>
<dbReference type="InterPro" id="IPR005467">
    <property type="entry name" value="His_kinase_dom"/>
</dbReference>
<dbReference type="CDD" id="cd06225">
    <property type="entry name" value="HAMP"/>
    <property type="match status" value="1"/>
</dbReference>
<dbReference type="Pfam" id="PF02518">
    <property type="entry name" value="HATPase_c"/>
    <property type="match status" value="1"/>
</dbReference>
<keyword evidence="4" id="KW-1003">Cell membrane</keyword>
<dbReference type="SUPFAM" id="SSF47384">
    <property type="entry name" value="Homodimeric domain of signal transducing histidine kinase"/>
    <property type="match status" value="1"/>
</dbReference>
<evidence type="ECO:0000313" key="19">
    <source>
        <dbReference type="Proteomes" id="UP000278222"/>
    </source>
</evidence>
<sequence>MENPRDWRHRLLPRSLFGRSLLIIVMPLLIVQIVSTWYFYDRHWDIVARRLAQAIAGDVAAIVDLHEQARTPAERAEVVALALRHMDLRVDWRPGERLPPIDREPDDFFIAGQLFSALRERVDRPIAIDPESRPRQVEILVQLEEGVLELMAPQKRLFSFTAYAIIAWTIGSSLLLFGVASLFMRNQVKPIRRLAAAAESFGKGRDVPGFKPEGATEVRQAAAAFLVMRERIQRQIVQRTTMLAGVSHDLRTPLTRMRLGLALLPQSADIADLQGDIVEMERMIQAYLDFTRGEGDEPPVDTDLGRLLDEIAAGARRDGVEIAVAAPPGLHLPVRPHAIKRCIGNLVGNASRHARRVWIGAVARPAGVDILVDDDGPGIPPHERENAFRPFHRLDPSRNAATGGVGLGLTIARDIARGHGGDISLEESPQGGLRARILLPL</sequence>
<dbReference type="OrthoDB" id="9804645at2"/>
<evidence type="ECO:0000256" key="15">
    <source>
        <dbReference type="SAM" id="Phobius"/>
    </source>
</evidence>